<protein>
    <recommendedName>
        <fullName evidence="4 11">Protoporphyrinogen oxidase</fullName>
        <ecNumber evidence="4 11">1.3.3.4</ecNumber>
    </recommendedName>
</protein>
<evidence type="ECO:0000256" key="9">
    <source>
        <dbReference type="ARBA" id="ARBA00023244"/>
    </source>
</evidence>
<organism evidence="13">
    <name type="scientific">Lynceus sp. MCZ IZ 141354</name>
    <dbReference type="NCBI Taxonomy" id="1930659"/>
    <lineage>
        <taxon>Eukaryota</taxon>
        <taxon>Metazoa</taxon>
        <taxon>Ecdysozoa</taxon>
        <taxon>Arthropoda</taxon>
        <taxon>Crustacea</taxon>
        <taxon>Branchiopoda</taxon>
        <taxon>Diplostraca</taxon>
        <taxon>Laevicaudata</taxon>
        <taxon>Lynceidae</taxon>
        <taxon>Lynceus</taxon>
    </lineage>
</organism>
<evidence type="ECO:0000256" key="11">
    <source>
        <dbReference type="RuleBase" id="RU367069"/>
    </source>
</evidence>
<dbReference type="PANTHER" id="PTHR42923">
    <property type="entry name" value="PROTOPORPHYRINOGEN OXIDASE"/>
    <property type="match status" value="1"/>
</dbReference>
<evidence type="ECO:0000256" key="8">
    <source>
        <dbReference type="ARBA" id="ARBA00023133"/>
    </source>
</evidence>
<evidence type="ECO:0000256" key="3">
    <source>
        <dbReference type="ARBA" id="ARBA00010551"/>
    </source>
</evidence>
<feature type="domain" description="Amine oxidase" evidence="12">
    <location>
        <begin position="5"/>
        <end position="326"/>
    </location>
</feature>
<comment type="function">
    <text evidence="1 11">Catalyzes the 6-electron oxidation of protoporphyrinogen-IX to form protoporphyrin-IX.</text>
</comment>
<dbReference type="AlphaFoldDB" id="A0A9N6WVS9"/>
<dbReference type="SUPFAM" id="SSF54373">
    <property type="entry name" value="FAD-linked reductases, C-terminal domain"/>
    <property type="match status" value="1"/>
</dbReference>
<evidence type="ECO:0000256" key="1">
    <source>
        <dbReference type="ARBA" id="ARBA00002600"/>
    </source>
</evidence>
<comment type="subcellular location">
    <subcellularLocation>
        <location evidence="11">Mitochondrion inner membrane</location>
    </subcellularLocation>
</comment>
<evidence type="ECO:0000259" key="12">
    <source>
        <dbReference type="Pfam" id="PF01593"/>
    </source>
</evidence>
<dbReference type="EMBL" id="OC988889">
    <property type="protein sequence ID" value="CAG4645544.1"/>
    <property type="molecule type" value="Genomic_DNA"/>
</dbReference>
<evidence type="ECO:0000256" key="2">
    <source>
        <dbReference type="ARBA" id="ARBA00005073"/>
    </source>
</evidence>
<dbReference type="Gene3D" id="3.50.50.60">
    <property type="entry name" value="FAD/NAD(P)-binding domain"/>
    <property type="match status" value="1"/>
</dbReference>
<evidence type="ECO:0000256" key="5">
    <source>
        <dbReference type="ARBA" id="ARBA00022630"/>
    </source>
</evidence>
<dbReference type="InterPro" id="IPR036188">
    <property type="entry name" value="FAD/NAD-bd_sf"/>
</dbReference>
<comment type="catalytic activity">
    <reaction evidence="10 11">
        <text>protoporphyrinogen IX + 3 O2 = protoporphyrin IX + 3 H2O2</text>
        <dbReference type="Rhea" id="RHEA:25576"/>
        <dbReference type="ChEBI" id="CHEBI:15379"/>
        <dbReference type="ChEBI" id="CHEBI:16240"/>
        <dbReference type="ChEBI" id="CHEBI:57306"/>
        <dbReference type="ChEBI" id="CHEBI:57307"/>
        <dbReference type="EC" id="1.3.3.4"/>
    </reaction>
</comment>
<reference evidence="13" key="1">
    <citation type="submission" date="2021-04" db="EMBL/GenBank/DDBJ databases">
        <authorList>
            <person name="Cornetti L."/>
        </authorList>
    </citation>
    <scope>NUCLEOTIDE SEQUENCE</scope>
</reference>
<evidence type="ECO:0000313" key="13">
    <source>
        <dbReference type="EMBL" id="CAG4645544.1"/>
    </source>
</evidence>
<gene>
    <name evidence="13" type="primary">EOG090X06SP</name>
</gene>
<dbReference type="GO" id="GO:0004729">
    <property type="term" value="F:oxygen-dependent protoporphyrinogen oxidase activity"/>
    <property type="evidence" value="ECO:0007669"/>
    <property type="project" value="UniProtKB-UniRule"/>
</dbReference>
<keyword evidence="6 11" id="KW-0274">FAD</keyword>
<proteinExistence type="inferred from homology"/>
<keyword evidence="5 11" id="KW-0285">Flavoprotein</keyword>
<dbReference type="InterPro" id="IPR004572">
    <property type="entry name" value="Protoporphyrinogen_oxidase"/>
</dbReference>
<comment type="pathway">
    <text evidence="2 11">Porphyrin-containing compound metabolism; protoporphyrin-IX biosynthesis; protoporphyrin-IX from protoporphyrinogen-IX: step 1/1.</text>
</comment>
<dbReference type="NCBIfam" id="TIGR00562">
    <property type="entry name" value="proto_IX_ox"/>
    <property type="match status" value="1"/>
</dbReference>
<keyword evidence="8 11" id="KW-0350">Heme biosynthesis</keyword>
<evidence type="ECO:0000256" key="10">
    <source>
        <dbReference type="ARBA" id="ARBA00047554"/>
    </source>
</evidence>
<dbReference type="EC" id="1.3.3.4" evidence="4 11"/>
<dbReference type="PANTHER" id="PTHR42923:SF3">
    <property type="entry name" value="PROTOPORPHYRINOGEN OXIDASE"/>
    <property type="match status" value="1"/>
</dbReference>
<evidence type="ECO:0000256" key="7">
    <source>
        <dbReference type="ARBA" id="ARBA00023002"/>
    </source>
</evidence>
<dbReference type="GO" id="GO:0006782">
    <property type="term" value="P:protoporphyrinogen IX biosynthetic process"/>
    <property type="evidence" value="ECO:0007669"/>
    <property type="project" value="UniProtKB-UniRule"/>
</dbReference>
<name>A0A9N6WVS9_9CRUS</name>
<dbReference type="GO" id="GO:0005743">
    <property type="term" value="C:mitochondrial inner membrane"/>
    <property type="evidence" value="ECO:0007669"/>
    <property type="project" value="UniProtKB-SubCell"/>
</dbReference>
<dbReference type="Pfam" id="PF01593">
    <property type="entry name" value="Amino_oxidase"/>
    <property type="match status" value="1"/>
</dbReference>
<evidence type="ECO:0000256" key="4">
    <source>
        <dbReference type="ARBA" id="ARBA00012867"/>
    </source>
</evidence>
<keyword evidence="7 11" id="KW-0560">Oxidoreductase</keyword>
<sequence>MTRRSNEPDESMHSFVARRFGQDFADYAVDPLVRGVVAGDSKEISAGFLMKSLKEGEKQYGSALLGSLLLTRKERKLRKEQPVYSELISRAIAERWSVWSLKGGLQTLPEALAEKCQSSGVELYTESPCDGIEFEDNGNAIVRSNGEEIVASRVISSIPSFALSRVLPEKHKELSSLLNSIETVTVGVVTLEWEGQRLKEEAFGFLVPSSQPVPILGVVFDSCSFPQGDKTILTCMMGGKWFNANFGENPTEEQLLNVAIEQIRTILGISDQPVRSHVSILRNCIPQYKIGHGKRIEAIKNYVKDHQLNLDLVGASYDGVSVNDCIHYAVQNVKKLEQSQ</sequence>
<accession>A0A9N6WVS9</accession>
<evidence type="ECO:0000256" key="6">
    <source>
        <dbReference type="ARBA" id="ARBA00022827"/>
    </source>
</evidence>
<dbReference type="InterPro" id="IPR050464">
    <property type="entry name" value="Zeta_carotene_desat/Oxidored"/>
</dbReference>
<comment type="similarity">
    <text evidence="3 11">Belongs to the protoporphyrinogen/coproporphyrinogen oxidase family. Protoporphyrinogen oxidase subfamily.</text>
</comment>
<dbReference type="InterPro" id="IPR002937">
    <property type="entry name" value="Amino_oxidase"/>
</dbReference>
<dbReference type="SUPFAM" id="SSF51905">
    <property type="entry name" value="FAD/NAD(P)-binding domain"/>
    <property type="match status" value="1"/>
</dbReference>
<keyword evidence="9 11" id="KW-0627">Porphyrin biosynthesis</keyword>
<comment type="cofactor">
    <cofactor evidence="11">
        <name>FAD</name>
        <dbReference type="ChEBI" id="CHEBI:57692"/>
    </cofactor>
    <text evidence="11">Binds 1 FAD per subunit.</text>
</comment>